<evidence type="ECO:0000256" key="2">
    <source>
        <dbReference type="SAM" id="Phobius"/>
    </source>
</evidence>
<evidence type="ECO:0000313" key="5">
    <source>
        <dbReference type="Proteomes" id="UP000749320"/>
    </source>
</evidence>
<reference evidence="4" key="1">
    <citation type="journal article" date="2021" name="PeerJ">
        <title>Extensive microbial diversity within the chicken gut microbiome revealed by metagenomics and culture.</title>
        <authorList>
            <person name="Gilroy R."/>
            <person name="Ravi A."/>
            <person name="Getino M."/>
            <person name="Pursley I."/>
            <person name="Horton D.L."/>
            <person name="Alikhan N.F."/>
            <person name="Baker D."/>
            <person name="Gharbi K."/>
            <person name="Hall N."/>
            <person name="Watson M."/>
            <person name="Adriaenssens E.M."/>
            <person name="Foster-Nyarko E."/>
            <person name="Jarju S."/>
            <person name="Secka A."/>
            <person name="Antonio M."/>
            <person name="Oren A."/>
            <person name="Chaudhuri R.R."/>
            <person name="La Ragione R."/>
            <person name="Hildebrand F."/>
            <person name="Pallen M.J."/>
        </authorList>
    </citation>
    <scope>NUCLEOTIDE SEQUENCE</scope>
    <source>
        <strain evidence="4">CHK193-16274</strain>
    </source>
</reference>
<dbReference type="AlphaFoldDB" id="A0A921KJP3"/>
<dbReference type="CDD" id="cd00093">
    <property type="entry name" value="HTH_XRE"/>
    <property type="match status" value="1"/>
</dbReference>
<name>A0A921KJP3_9FIRM</name>
<dbReference type="Pfam" id="PF01381">
    <property type="entry name" value="HTH_3"/>
    <property type="match status" value="1"/>
</dbReference>
<proteinExistence type="predicted"/>
<dbReference type="SUPFAM" id="SSF47413">
    <property type="entry name" value="lambda repressor-like DNA-binding domains"/>
    <property type="match status" value="1"/>
</dbReference>
<dbReference type="GO" id="GO:0003677">
    <property type="term" value="F:DNA binding"/>
    <property type="evidence" value="ECO:0007669"/>
    <property type="project" value="UniProtKB-KW"/>
</dbReference>
<evidence type="ECO:0000259" key="3">
    <source>
        <dbReference type="PROSITE" id="PS50943"/>
    </source>
</evidence>
<dbReference type="Gene3D" id="1.10.260.40">
    <property type="entry name" value="lambda repressor-like DNA-binding domains"/>
    <property type="match status" value="1"/>
</dbReference>
<dbReference type="SMART" id="SM00530">
    <property type="entry name" value="HTH_XRE"/>
    <property type="match status" value="1"/>
</dbReference>
<dbReference type="InterPro" id="IPR001387">
    <property type="entry name" value="Cro/C1-type_HTH"/>
</dbReference>
<dbReference type="PANTHER" id="PTHR46558">
    <property type="entry name" value="TRACRIPTIONAL REGULATORY PROTEIN-RELATED-RELATED"/>
    <property type="match status" value="1"/>
</dbReference>
<evidence type="ECO:0000313" key="4">
    <source>
        <dbReference type="EMBL" id="HJF41573.1"/>
    </source>
</evidence>
<reference evidence="4" key="2">
    <citation type="submission" date="2021-09" db="EMBL/GenBank/DDBJ databases">
        <authorList>
            <person name="Gilroy R."/>
        </authorList>
    </citation>
    <scope>NUCLEOTIDE SEQUENCE</scope>
    <source>
        <strain evidence="4">CHK193-16274</strain>
    </source>
</reference>
<dbReference type="InterPro" id="IPR010982">
    <property type="entry name" value="Lambda_DNA-bd_dom_sf"/>
</dbReference>
<dbReference type="EMBL" id="DYWV01000398">
    <property type="protein sequence ID" value="HJF41573.1"/>
    <property type="molecule type" value="Genomic_DNA"/>
</dbReference>
<feature type="domain" description="HTH cro/C1-type" evidence="3">
    <location>
        <begin position="7"/>
        <end position="61"/>
    </location>
</feature>
<sequence>MKLGENILKLRKQNGLSQEQLGEQVGVTRQTISNWELNETTPNPEQLKLLSKALNVSIDELLDNDVKNVVIEKVSNTERLAGIIIKILKVFAVLGIIYVILIVLGIILFKVFPNEKVTTVNEIKSATLNCSIEDNNYTITIGDDNYFDCPECSKEMNVYLKDITDWANIDHSIENIEKYFKDNGGTCED</sequence>
<keyword evidence="1" id="KW-0238">DNA-binding</keyword>
<dbReference type="PANTHER" id="PTHR46558:SF13">
    <property type="entry name" value="HTH-TYPE TRANSCRIPTIONAL REGULATOR IMMR"/>
    <property type="match status" value="1"/>
</dbReference>
<evidence type="ECO:0000256" key="1">
    <source>
        <dbReference type="ARBA" id="ARBA00023125"/>
    </source>
</evidence>
<gene>
    <name evidence="4" type="ORF">K8V91_11675</name>
</gene>
<feature type="transmembrane region" description="Helical" evidence="2">
    <location>
        <begin position="87"/>
        <end position="109"/>
    </location>
</feature>
<keyword evidence="2" id="KW-0812">Transmembrane</keyword>
<accession>A0A921KJP3</accession>
<keyword evidence="2" id="KW-0472">Membrane</keyword>
<comment type="caution">
    <text evidence="4">The sequence shown here is derived from an EMBL/GenBank/DDBJ whole genome shotgun (WGS) entry which is preliminary data.</text>
</comment>
<dbReference type="PROSITE" id="PS50943">
    <property type="entry name" value="HTH_CROC1"/>
    <property type="match status" value="1"/>
</dbReference>
<keyword evidence="2" id="KW-1133">Transmembrane helix</keyword>
<organism evidence="4 5">
    <name type="scientific">Thomasclavelia spiroformis</name>
    <dbReference type="NCBI Taxonomy" id="29348"/>
    <lineage>
        <taxon>Bacteria</taxon>
        <taxon>Bacillati</taxon>
        <taxon>Bacillota</taxon>
        <taxon>Erysipelotrichia</taxon>
        <taxon>Erysipelotrichales</taxon>
        <taxon>Coprobacillaceae</taxon>
        <taxon>Thomasclavelia</taxon>
    </lineage>
</organism>
<dbReference type="Proteomes" id="UP000749320">
    <property type="component" value="Unassembled WGS sequence"/>
</dbReference>
<protein>
    <submittedName>
        <fullName evidence="4">Helix-turn-helix domain-containing protein</fullName>
    </submittedName>
</protein>